<evidence type="ECO:0000313" key="3">
    <source>
        <dbReference type="Proteomes" id="UP000784294"/>
    </source>
</evidence>
<organism evidence="2 3">
    <name type="scientific">Protopolystoma xenopodis</name>
    <dbReference type="NCBI Taxonomy" id="117903"/>
    <lineage>
        <taxon>Eukaryota</taxon>
        <taxon>Metazoa</taxon>
        <taxon>Spiralia</taxon>
        <taxon>Lophotrochozoa</taxon>
        <taxon>Platyhelminthes</taxon>
        <taxon>Monogenea</taxon>
        <taxon>Polyopisthocotylea</taxon>
        <taxon>Polystomatidea</taxon>
        <taxon>Polystomatidae</taxon>
        <taxon>Protopolystoma</taxon>
    </lineage>
</organism>
<name>A0A3S4ZZ80_9PLAT</name>
<proteinExistence type="predicted"/>
<protein>
    <submittedName>
        <fullName evidence="2">Uncharacterized protein</fullName>
    </submittedName>
</protein>
<comment type="caution">
    <text evidence="2">The sequence shown here is derived from an EMBL/GenBank/DDBJ whole genome shotgun (WGS) entry which is preliminary data.</text>
</comment>
<keyword evidence="3" id="KW-1185">Reference proteome</keyword>
<reference evidence="2" key="1">
    <citation type="submission" date="2018-11" db="EMBL/GenBank/DDBJ databases">
        <authorList>
            <consortium name="Pathogen Informatics"/>
        </authorList>
    </citation>
    <scope>NUCLEOTIDE SEQUENCE</scope>
</reference>
<feature type="region of interest" description="Disordered" evidence="1">
    <location>
        <begin position="52"/>
        <end position="80"/>
    </location>
</feature>
<feature type="compositionally biased region" description="Polar residues" evidence="1">
    <location>
        <begin position="7"/>
        <end position="24"/>
    </location>
</feature>
<dbReference type="EMBL" id="CAAALY010062113">
    <property type="protein sequence ID" value="VEL23468.1"/>
    <property type="molecule type" value="Genomic_DNA"/>
</dbReference>
<evidence type="ECO:0000256" key="1">
    <source>
        <dbReference type="SAM" id="MobiDB-lite"/>
    </source>
</evidence>
<evidence type="ECO:0000313" key="2">
    <source>
        <dbReference type="EMBL" id="VEL23468.1"/>
    </source>
</evidence>
<dbReference type="Proteomes" id="UP000784294">
    <property type="component" value="Unassembled WGS sequence"/>
</dbReference>
<feature type="region of interest" description="Disordered" evidence="1">
    <location>
        <begin position="1"/>
        <end position="30"/>
    </location>
</feature>
<accession>A0A3S4ZZ80</accession>
<sequence length="112" mass="12089">MGDFSVWTGQSASPLHHTTGSQPSHAGGDQIMPASLAVSNIVSNGCRAGRQVEAEEEWQNSPDEATGPIGFLTSSGSPPQFPADLQTCRKWRRGYSHACMHAYKQINVNKYA</sequence>
<gene>
    <name evidence="2" type="ORF">PXEA_LOCUS16908</name>
</gene>
<dbReference type="AlphaFoldDB" id="A0A3S4ZZ80"/>